<keyword evidence="3" id="KW-0732">Signal</keyword>
<feature type="signal peptide" evidence="3">
    <location>
        <begin position="1"/>
        <end position="27"/>
    </location>
</feature>
<evidence type="ECO:0000313" key="5">
    <source>
        <dbReference type="EMBL" id="TCW02749.1"/>
    </source>
</evidence>
<feature type="region of interest" description="Disordered" evidence="1">
    <location>
        <begin position="120"/>
        <end position="153"/>
    </location>
</feature>
<keyword evidence="6" id="KW-1185">Reference proteome</keyword>
<accession>A0A4R3Z847</accession>
<protein>
    <submittedName>
        <fullName evidence="5">Cadherin-like protein</fullName>
    </submittedName>
</protein>
<proteinExistence type="predicted"/>
<evidence type="ECO:0000256" key="3">
    <source>
        <dbReference type="SAM" id="SignalP"/>
    </source>
</evidence>
<dbReference type="Pfam" id="PF12733">
    <property type="entry name" value="Cadherin-like"/>
    <property type="match status" value="1"/>
</dbReference>
<dbReference type="AlphaFoldDB" id="A0A4R3Z847"/>
<reference evidence="5 6" key="1">
    <citation type="submission" date="2019-03" db="EMBL/GenBank/DDBJ databases">
        <title>Genomic Encyclopedia of Type Strains, Phase IV (KMG-IV): sequencing the most valuable type-strain genomes for metagenomic binning, comparative biology and taxonomic classification.</title>
        <authorList>
            <person name="Goeker M."/>
        </authorList>
    </citation>
    <scope>NUCLEOTIDE SEQUENCE [LARGE SCALE GENOMIC DNA]</scope>
    <source>
        <strain evidence="5 6">DSM 29487</strain>
    </source>
</reference>
<dbReference type="GeneID" id="98913877"/>
<feature type="compositionally biased region" description="Basic and acidic residues" evidence="1">
    <location>
        <begin position="136"/>
        <end position="146"/>
    </location>
</feature>
<dbReference type="RefSeq" id="WP_132226102.1">
    <property type="nucleotide sequence ID" value="NZ_JANKBF010000001.1"/>
</dbReference>
<feature type="domain" description="Cadherin-like beta-sandwich-like" evidence="4">
    <location>
        <begin position="149"/>
        <end position="228"/>
    </location>
</feature>
<feature type="compositionally biased region" description="Low complexity" evidence="1">
    <location>
        <begin position="125"/>
        <end position="135"/>
    </location>
</feature>
<evidence type="ECO:0000313" key="6">
    <source>
        <dbReference type="Proteomes" id="UP000295515"/>
    </source>
</evidence>
<keyword evidence="2" id="KW-0812">Transmembrane</keyword>
<name>A0A4R3Z847_9FIRM</name>
<sequence>MKMLKKFEMIVMTICLCLTLQLKMVGAAGVSVSASSSSITIGSSFKVRITASDCYTTISTSTNNGSISGAPKDIDSGSASFTVKPSKVGTCTVTISGTYAAYSGNTKDISFSKTVTVTVKDKASKPQPTTQTTTTEKPKEDTRSKENALSSLSVNEGTISPKFSANTTKYTVNLEGNKTKIKIDAKAKDSKAKVSGTGEKNLKVGKNTFVVKCTAENGSTRNYTIIVNVDEKPLVYTEYGKQKLGVVRNLEGVNIPAGFEKSTTQLDGQKIDAWTNKNLNLTISYLVDEQNKKAYYVVENGKIAYEYQIVDIDDRHFVIVPIDNKLKEREGFQFQKVQVREIELDGWTYQDKAMKNYVQVYLMNEKGEKHIYDYESTEAQLQIYTEATKEEKGIDVFMVTTIVFGLTSVALLGLSIYLKKKTNS</sequence>
<gene>
    <name evidence="5" type="ORF">EDD60_10146</name>
</gene>
<feature type="transmembrane region" description="Helical" evidence="2">
    <location>
        <begin position="396"/>
        <end position="418"/>
    </location>
</feature>
<organism evidence="5 6">
    <name type="scientific">Longibaculum muris</name>
    <dbReference type="NCBI Taxonomy" id="1796628"/>
    <lineage>
        <taxon>Bacteria</taxon>
        <taxon>Bacillati</taxon>
        <taxon>Bacillota</taxon>
        <taxon>Erysipelotrichia</taxon>
        <taxon>Erysipelotrichales</taxon>
        <taxon>Coprobacillaceae</taxon>
        <taxon>Longibaculum</taxon>
    </lineage>
</organism>
<evidence type="ECO:0000259" key="4">
    <source>
        <dbReference type="Pfam" id="PF12733"/>
    </source>
</evidence>
<dbReference type="InterPro" id="IPR025883">
    <property type="entry name" value="Cadherin-like_domain"/>
</dbReference>
<keyword evidence="2" id="KW-0472">Membrane</keyword>
<evidence type="ECO:0000256" key="1">
    <source>
        <dbReference type="SAM" id="MobiDB-lite"/>
    </source>
</evidence>
<dbReference type="EMBL" id="SMCQ01000001">
    <property type="protein sequence ID" value="TCW02749.1"/>
    <property type="molecule type" value="Genomic_DNA"/>
</dbReference>
<evidence type="ECO:0000256" key="2">
    <source>
        <dbReference type="SAM" id="Phobius"/>
    </source>
</evidence>
<comment type="caution">
    <text evidence="5">The sequence shown here is derived from an EMBL/GenBank/DDBJ whole genome shotgun (WGS) entry which is preliminary data.</text>
</comment>
<dbReference type="Proteomes" id="UP000295515">
    <property type="component" value="Unassembled WGS sequence"/>
</dbReference>
<feature type="chain" id="PRO_5020253578" evidence="3">
    <location>
        <begin position="28"/>
        <end position="424"/>
    </location>
</feature>
<keyword evidence="2" id="KW-1133">Transmembrane helix</keyword>